<keyword evidence="2" id="KW-1185">Reference proteome</keyword>
<dbReference type="PANTHER" id="PTHR22939">
    <property type="entry name" value="SERINE PROTEASE FAMILY S1C HTRA-RELATED"/>
    <property type="match status" value="1"/>
</dbReference>
<dbReference type="EMBL" id="VWXX01000018">
    <property type="protein sequence ID" value="KAA6184544.1"/>
    <property type="molecule type" value="Genomic_DNA"/>
</dbReference>
<dbReference type="OrthoDB" id="9766361at2"/>
<dbReference type="Gene3D" id="2.40.10.10">
    <property type="entry name" value="Trypsin-like serine proteases"/>
    <property type="match status" value="2"/>
</dbReference>
<dbReference type="PANTHER" id="PTHR22939:SF129">
    <property type="entry name" value="SERINE PROTEASE HTRA2, MITOCHONDRIAL"/>
    <property type="match status" value="1"/>
</dbReference>
<evidence type="ECO:0000313" key="2">
    <source>
        <dbReference type="Proteomes" id="UP000322981"/>
    </source>
</evidence>
<proteinExistence type="predicted"/>
<dbReference type="AlphaFoldDB" id="A0A5M8FJ72"/>
<protein>
    <submittedName>
        <fullName evidence="1">Trypsin-like peptidase domain-containing protein</fullName>
    </submittedName>
</protein>
<dbReference type="InterPro" id="IPR043504">
    <property type="entry name" value="Peptidase_S1_PA_chymotrypsin"/>
</dbReference>
<comment type="caution">
    <text evidence="1">The sequence shown here is derived from an EMBL/GenBank/DDBJ whole genome shotgun (WGS) entry which is preliminary data.</text>
</comment>
<sequence>MPPARCRPSAGVSSGCAGADAARDDRFVRADQGARLTGGHTMLQGTSQKFRGGCLMLVRDNAGAVDFLGTAFVVHPQGYLLTAAHLVANPDGLRVVPTSSGGEFQPISFDRVAAMAVTVAQRDTAHDVALLKIDQDLEISVPDDFLGSGENVLPGATVVSLGYSFGHDQIHTPLTVGGFASAKIRSYNDTRLILFDNMVQNGDIGGPLIHVADGHVVGIISGRFEPADVVRDSAEWERRPARETNISFAVDIDYGTALMQAEGLFEHG</sequence>
<dbReference type="SUPFAM" id="SSF50494">
    <property type="entry name" value="Trypsin-like serine proteases"/>
    <property type="match status" value="1"/>
</dbReference>
<gene>
    <name evidence="1" type="ORF">F2Q65_11930</name>
</gene>
<dbReference type="InterPro" id="IPR009003">
    <property type="entry name" value="Peptidase_S1_PA"/>
</dbReference>
<name>A0A5M8FJ72_9GAMM</name>
<reference evidence="1 2" key="1">
    <citation type="submission" date="2019-09" db="EMBL/GenBank/DDBJ databases">
        <title>Whole-genome sequence of the purple sulfur bacterium Thiohalocapsa marina DSM 19078.</title>
        <authorList>
            <person name="Kyndt J.A."/>
            <person name="Meyer T.E."/>
        </authorList>
    </citation>
    <scope>NUCLEOTIDE SEQUENCE [LARGE SCALE GENOMIC DNA]</scope>
    <source>
        <strain evidence="1 2">DSM 19078</strain>
    </source>
</reference>
<accession>A0A5M8FJ72</accession>
<dbReference type="Proteomes" id="UP000322981">
    <property type="component" value="Unassembled WGS sequence"/>
</dbReference>
<evidence type="ECO:0000313" key="1">
    <source>
        <dbReference type="EMBL" id="KAA6184544.1"/>
    </source>
</evidence>
<organism evidence="1 2">
    <name type="scientific">Thiohalocapsa marina</name>
    <dbReference type="NCBI Taxonomy" id="424902"/>
    <lineage>
        <taxon>Bacteria</taxon>
        <taxon>Pseudomonadati</taxon>
        <taxon>Pseudomonadota</taxon>
        <taxon>Gammaproteobacteria</taxon>
        <taxon>Chromatiales</taxon>
        <taxon>Chromatiaceae</taxon>
        <taxon>Thiohalocapsa</taxon>
    </lineage>
</organism>
<dbReference type="Pfam" id="PF13365">
    <property type="entry name" value="Trypsin_2"/>
    <property type="match status" value="1"/>
</dbReference>